<feature type="transmembrane region" description="Helical" evidence="1">
    <location>
        <begin position="30"/>
        <end position="47"/>
    </location>
</feature>
<comment type="caution">
    <text evidence="2">The sequence shown here is derived from an EMBL/GenBank/DDBJ whole genome shotgun (WGS) entry which is preliminary data.</text>
</comment>
<accession>A0AAV2VST8</accession>
<gene>
    <name evidence="2" type="ORF">VIBNISOn1_30154</name>
</gene>
<name>A0AAV2VST8_9VIBR</name>
<organism evidence="2 3">
    <name type="scientific">Vibrio nigripulchritudo SOn1</name>
    <dbReference type="NCBI Taxonomy" id="1238450"/>
    <lineage>
        <taxon>Bacteria</taxon>
        <taxon>Pseudomonadati</taxon>
        <taxon>Pseudomonadota</taxon>
        <taxon>Gammaproteobacteria</taxon>
        <taxon>Vibrionales</taxon>
        <taxon>Vibrionaceae</taxon>
        <taxon>Vibrio</taxon>
    </lineage>
</organism>
<dbReference type="Proteomes" id="UP000018211">
    <property type="component" value="Unassembled WGS sequence"/>
</dbReference>
<keyword evidence="1" id="KW-0812">Transmembrane</keyword>
<keyword evidence="1" id="KW-1133">Transmembrane helix</keyword>
<keyword evidence="1" id="KW-0472">Membrane</keyword>
<sequence length="70" mass="8075">MIDTVWMILSEGNTHYAVIDGTISFFSGDYLVVVRGILAKIIFYALFRRGKYKVSKVVIHSHIAERDLYH</sequence>
<protein>
    <submittedName>
        <fullName evidence="2">Uncharacterized protein</fullName>
    </submittedName>
</protein>
<proteinExistence type="predicted"/>
<reference evidence="2 3" key="1">
    <citation type="journal article" date="2013" name="ISME J.">
        <title>Comparative genomics of pathogenic lineages of Vibrio nigripulchritudo identifies virulence-associated traits.</title>
        <authorList>
            <person name="Goudenege D."/>
            <person name="Labreuche Y."/>
            <person name="Krin E."/>
            <person name="Ansquer D."/>
            <person name="Mangenot S."/>
            <person name="Calteau A."/>
            <person name="Medigue C."/>
            <person name="Mazel D."/>
            <person name="Polz M.F."/>
            <person name="Le Roux F."/>
        </authorList>
    </citation>
    <scope>NUCLEOTIDE SEQUENCE [LARGE SCALE GENOMIC DNA]</scope>
    <source>
        <strain evidence="2 3">SOn1</strain>
    </source>
</reference>
<evidence type="ECO:0000256" key="1">
    <source>
        <dbReference type="SAM" id="Phobius"/>
    </source>
</evidence>
<dbReference type="AlphaFoldDB" id="A0AAV2VST8"/>
<evidence type="ECO:0000313" key="3">
    <source>
        <dbReference type="Proteomes" id="UP000018211"/>
    </source>
</evidence>
<dbReference type="EMBL" id="CAOF01000120">
    <property type="protein sequence ID" value="CCO47459.1"/>
    <property type="molecule type" value="Genomic_DNA"/>
</dbReference>
<evidence type="ECO:0000313" key="2">
    <source>
        <dbReference type="EMBL" id="CCO47459.1"/>
    </source>
</evidence>